<evidence type="ECO:0000256" key="4">
    <source>
        <dbReference type="ARBA" id="ARBA00012448"/>
    </source>
</evidence>
<evidence type="ECO:0000256" key="6">
    <source>
        <dbReference type="ARBA" id="ARBA00022670"/>
    </source>
</evidence>
<evidence type="ECO:0000313" key="18">
    <source>
        <dbReference type="Proteomes" id="UP001284601"/>
    </source>
</evidence>
<keyword evidence="10" id="KW-0573">Peptidoglycan synthesis</keyword>
<comment type="similarity">
    <text evidence="3 13">Belongs to the peptidase S11 family.</text>
</comment>
<keyword evidence="14" id="KW-0472">Membrane</keyword>
<keyword evidence="7 15" id="KW-0732">Signal</keyword>
<evidence type="ECO:0000256" key="5">
    <source>
        <dbReference type="ARBA" id="ARBA00022645"/>
    </source>
</evidence>
<dbReference type="InterPro" id="IPR012338">
    <property type="entry name" value="Beta-lactam/transpept-like"/>
</dbReference>
<gene>
    <name evidence="17" type="ORF">R7226_06445</name>
</gene>
<accession>A0ABU4HKY6</accession>
<evidence type="ECO:0000256" key="10">
    <source>
        <dbReference type="ARBA" id="ARBA00022984"/>
    </source>
</evidence>
<keyword evidence="5 17" id="KW-0121">Carboxypeptidase</keyword>
<dbReference type="EMBL" id="JAWSTH010000010">
    <property type="protein sequence ID" value="MDW5593965.1"/>
    <property type="molecule type" value="Genomic_DNA"/>
</dbReference>
<evidence type="ECO:0000256" key="2">
    <source>
        <dbReference type="ARBA" id="ARBA00004752"/>
    </source>
</evidence>
<reference evidence="17 18" key="2">
    <citation type="submission" date="2023-10" db="EMBL/GenBank/DDBJ databases">
        <authorList>
            <person name="Han X.F."/>
        </authorList>
    </citation>
    <scope>NUCLEOTIDE SEQUENCE [LARGE SCALE GENOMIC DNA]</scope>
    <source>
        <strain evidence="17 18">KCTC 39840</strain>
    </source>
</reference>
<evidence type="ECO:0000256" key="13">
    <source>
        <dbReference type="RuleBase" id="RU004016"/>
    </source>
</evidence>
<dbReference type="SUPFAM" id="SSF69189">
    <property type="entry name" value="Penicillin-binding protein associated domain"/>
    <property type="match status" value="1"/>
</dbReference>
<dbReference type="InterPro" id="IPR037167">
    <property type="entry name" value="Peptidase_S11_C_sf"/>
</dbReference>
<evidence type="ECO:0000313" key="17">
    <source>
        <dbReference type="EMBL" id="MDW5593965.1"/>
    </source>
</evidence>
<dbReference type="InterPro" id="IPR015956">
    <property type="entry name" value="Peniciliin-bd_prot_C_sf"/>
</dbReference>
<keyword evidence="11" id="KW-0961">Cell wall biogenesis/degradation</keyword>
<dbReference type="PANTHER" id="PTHR21581:SF6">
    <property type="entry name" value="TRAFFICKING PROTEIN PARTICLE COMPLEX SUBUNIT 12"/>
    <property type="match status" value="1"/>
</dbReference>
<dbReference type="SMART" id="SM00936">
    <property type="entry name" value="PBP5_C"/>
    <property type="match status" value="1"/>
</dbReference>
<name>A0ABU4HKY6_9ACTN</name>
<keyword evidence="8 17" id="KW-0378">Hydrolase</keyword>
<dbReference type="Gene3D" id="3.40.710.10">
    <property type="entry name" value="DD-peptidase/beta-lactamase superfamily"/>
    <property type="match status" value="1"/>
</dbReference>
<dbReference type="EC" id="3.4.16.4" evidence="4"/>
<keyword evidence="18" id="KW-1185">Reference proteome</keyword>
<keyword evidence="14" id="KW-0812">Transmembrane</keyword>
<evidence type="ECO:0000259" key="16">
    <source>
        <dbReference type="SMART" id="SM00936"/>
    </source>
</evidence>
<evidence type="ECO:0000256" key="7">
    <source>
        <dbReference type="ARBA" id="ARBA00022729"/>
    </source>
</evidence>
<evidence type="ECO:0000256" key="15">
    <source>
        <dbReference type="SAM" id="SignalP"/>
    </source>
</evidence>
<keyword evidence="9" id="KW-0133">Cell shape</keyword>
<comment type="caution">
    <text evidence="17">The sequence shown here is derived from an EMBL/GenBank/DDBJ whole genome shotgun (WGS) entry which is preliminary data.</text>
</comment>
<feature type="chain" id="PRO_5045922110" description="serine-type D-Ala-D-Ala carboxypeptidase" evidence="15">
    <location>
        <begin position="41"/>
        <end position="428"/>
    </location>
</feature>
<reference evidence="18" key="1">
    <citation type="submission" date="2023-07" db="EMBL/GenBank/DDBJ databases">
        <title>Conexibacter stalactiti sp. nov., isolated from stalactites in a lava cave and emended description of the genus Conexibacter.</title>
        <authorList>
            <person name="Lee S.D."/>
        </authorList>
    </citation>
    <scope>NUCLEOTIDE SEQUENCE [LARGE SCALE GENOMIC DNA]</scope>
    <source>
        <strain evidence="18">KCTC 39840</strain>
    </source>
</reference>
<dbReference type="SUPFAM" id="SSF56601">
    <property type="entry name" value="beta-lactamase/transpeptidase-like"/>
    <property type="match status" value="1"/>
</dbReference>
<dbReference type="RefSeq" id="WP_318596222.1">
    <property type="nucleotide sequence ID" value="NZ_JAWSTH010000010.1"/>
</dbReference>
<dbReference type="InterPro" id="IPR012907">
    <property type="entry name" value="Peptidase_S11_C"/>
</dbReference>
<comment type="catalytic activity">
    <reaction evidence="12">
        <text>Preferential cleavage: (Ac)2-L-Lys-D-Ala-|-D-Ala. Also transpeptidation of peptidyl-alanyl moieties that are N-acyl substituents of D-alanine.</text>
        <dbReference type="EC" id="3.4.16.4"/>
    </reaction>
</comment>
<evidence type="ECO:0000256" key="11">
    <source>
        <dbReference type="ARBA" id="ARBA00023316"/>
    </source>
</evidence>
<dbReference type="PANTHER" id="PTHR21581">
    <property type="entry name" value="D-ALANYL-D-ALANINE CARBOXYPEPTIDASE"/>
    <property type="match status" value="1"/>
</dbReference>
<proteinExistence type="inferred from homology"/>
<feature type="domain" description="Peptidase S11 D-Ala-D-Ala carboxypeptidase A C-terminal" evidence="16">
    <location>
        <begin position="291"/>
        <end position="377"/>
    </location>
</feature>
<dbReference type="Proteomes" id="UP001284601">
    <property type="component" value="Unassembled WGS sequence"/>
</dbReference>
<evidence type="ECO:0000256" key="3">
    <source>
        <dbReference type="ARBA" id="ARBA00007164"/>
    </source>
</evidence>
<protein>
    <recommendedName>
        <fullName evidence="4">serine-type D-Ala-D-Ala carboxypeptidase</fullName>
        <ecNumber evidence="4">3.4.16.4</ecNumber>
    </recommendedName>
</protein>
<evidence type="ECO:0000256" key="9">
    <source>
        <dbReference type="ARBA" id="ARBA00022960"/>
    </source>
</evidence>
<evidence type="ECO:0000256" key="12">
    <source>
        <dbReference type="ARBA" id="ARBA00034000"/>
    </source>
</evidence>
<keyword evidence="14" id="KW-1133">Transmembrane helix</keyword>
<keyword evidence="6" id="KW-0645">Protease</keyword>
<dbReference type="Gene3D" id="2.60.410.10">
    <property type="entry name" value="D-Ala-D-Ala carboxypeptidase, C-terminal domain"/>
    <property type="match status" value="1"/>
</dbReference>
<evidence type="ECO:0000256" key="1">
    <source>
        <dbReference type="ARBA" id="ARBA00003217"/>
    </source>
</evidence>
<evidence type="ECO:0000256" key="8">
    <source>
        <dbReference type="ARBA" id="ARBA00022801"/>
    </source>
</evidence>
<dbReference type="GO" id="GO:0004180">
    <property type="term" value="F:carboxypeptidase activity"/>
    <property type="evidence" value="ECO:0007669"/>
    <property type="project" value="UniProtKB-KW"/>
</dbReference>
<dbReference type="InterPro" id="IPR001967">
    <property type="entry name" value="Peptidase_S11_N"/>
</dbReference>
<evidence type="ECO:0000256" key="14">
    <source>
        <dbReference type="SAM" id="Phobius"/>
    </source>
</evidence>
<dbReference type="InterPro" id="IPR018044">
    <property type="entry name" value="Peptidase_S11"/>
</dbReference>
<organism evidence="17 18">
    <name type="scientific">Conexibacter stalactiti</name>
    <dbReference type="NCBI Taxonomy" id="1940611"/>
    <lineage>
        <taxon>Bacteria</taxon>
        <taxon>Bacillati</taxon>
        <taxon>Actinomycetota</taxon>
        <taxon>Thermoleophilia</taxon>
        <taxon>Solirubrobacterales</taxon>
        <taxon>Conexibacteraceae</taxon>
        <taxon>Conexibacter</taxon>
    </lineage>
</organism>
<feature type="signal peptide" evidence="15">
    <location>
        <begin position="1"/>
        <end position="40"/>
    </location>
</feature>
<feature type="transmembrane region" description="Helical" evidence="14">
    <location>
        <begin position="392"/>
        <end position="410"/>
    </location>
</feature>
<comment type="function">
    <text evidence="1">Removes C-terminal D-alanyl residues from sugar-peptide cell wall precursors.</text>
</comment>
<dbReference type="PRINTS" id="PR00725">
    <property type="entry name" value="DADACBPTASE1"/>
</dbReference>
<comment type="pathway">
    <text evidence="2">Cell wall biogenesis; peptidoglycan biosynthesis.</text>
</comment>
<dbReference type="Pfam" id="PF00768">
    <property type="entry name" value="Peptidase_S11"/>
    <property type="match status" value="1"/>
</dbReference>
<sequence>MTSRSDRRTPSGGPFASARIARAIAIAIALATFALAPAQAAAKLPAPPKLSGASGAVFEASTGTPLYGVDAGERRLIASTTKIMTALVAVDELSLREVCAASGYRPSPIETQIGLQPGERMRVSDLLRALLLPSANDAAEALAVCASGSRGAFIDAMNAKARALGLTDTHFATPVGLDSAGNYSTAADLARMGIALRRNRFLARTVDLRAFSLTSGAVPRTVVNRNGLVQSVSWVDGVKTGHTNAAGYLLVASATRRGVTYVAAVTGTPSESARDADALALLRWAFATHAFETPVRSQQVFARARLKYRPEDEIDLIATRTVRELTRRDARVAVAVRAPEELQGPLPQNAVVGTLTVRIAGRVVATVPLVTATAVPEVGLFERAGDAIARPGSLIAIVVVIGGAAALLLLRRRHGTRRSRRRADMEAA</sequence>